<sequence>MSPSTPDPEQQDSHADGEFVEQIDERWMSLIDTALKVQTPLARSYVSRLRAKHPGATREELLEHVSDRFTNLLTVTGAGVGGVAALPGIGTAVAVGVSVGEGVSFAEACAFLTLSAAEIYGVDMRDKRTRQLVMTAVLGGEHGTEIVAKALGKQGLQWNAVLGGSGRVPALVNKQITRYVRRRVMARSGGLWLGRLLPFGVGAVIGGVGSRTVARSVVEAVEEIFHHAPTIEGELAGDRRSLES</sequence>
<dbReference type="Proteomes" id="UP000644727">
    <property type="component" value="Unassembled WGS sequence"/>
</dbReference>
<dbReference type="EMBL" id="JADEYR010000008">
    <property type="protein sequence ID" value="MBE9404321.1"/>
    <property type="molecule type" value="Genomic_DNA"/>
</dbReference>
<name>A0ABR9W1J2_9MICO</name>
<organism evidence="1 2">
    <name type="scientific">Brachybacterium epidermidis</name>
    <dbReference type="NCBI Taxonomy" id="2781983"/>
    <lineage>
        <taxon>Bacteria</taxon>
        <taxon>Bacillati</taxon>
        <taxon>Actinomycetota</taxon>
        <taxon>Actinomycetes</taxon>
        <taxon>Micrococcales</taxon>
        <taxon>Dermabacteraceae</taxon>
        <taxon>Brachybacterium</taxon>
    </lineage>
</organism>
<keyword evidence="2" id="KW-1185">Reference proteome</keyword>
<protein>
    <recommendedName>
        <fullName evidence="3">Di-and tripeptidase</fullName>
    </recommendedName>
</protein>
<comment type="caution">
    <text evidence="1">The sequence shown here is derived from an EMBL/GenBank/DDBJ whole genome shotgun (WGS) entry which is preliminary data.</text>
</comment>
<evidence type="ECO:0008006" key="3">
    <source>
        <dbReference type="Google" id="ProtNLM"/>
    </source>
</evidence>
<evidence type="ECO:0000313" key="1">
    <source>
        <dbReference type="EMBL" id="MBE9404321.1"/>
    </source>
</evidence>
<reference evidence="1 2" key="1">
    <citation type="submission" date="2020-10" db="EMBL/GenBank/DDBJ databases">
        <title>Draft genome and description of Brachybacterium epidermidis sp nov.</title>
        <authorList>
            <person name="Boxberger M."/>
            <person name="La Scola B."/>
        </authorList>
    </citation>
    <scope>NUCLEOTIDE SEQUENCE [LARGE SCALE GENOMIC DNA]</scope>
    <source>
        <strain evidence="1 2">Marseille-Q2903</strain>
    </source>
</reference>
<accession>A0ABR9W1J2</accession>
<evidence type="ECO:0000313" key="2">
    <source>
        <dbReference type="Proteomes" id="UP000644727"/>
    </source>
</evidence>
<dbReference type="RefSeq" id="WP_193866063.1">
    <property type="nucleotide sequence ID" value="NZ_JADEYR010000008.1"/>
</dbReference>
<proteinExistence type="predicted"/>
<gene>
    <name evidence="1" type="ORF">IOE58_09030</name>
</gene>